<keyword evidence="1" id="KW-1133">Transmembrane helix</keyword>
<dbReference type="EMBL" id="JAUUDS010000007">
    <property type="protein sequence ID" value="MDP1028081.1"/>
    <property type="molecule type" value="Genomic_DNA"/>
</dbReference>
<comment type="caution">
    <text evidence="2">The sequence shown here is derived from an EMBL/GenBank/DDBJ whole genome shotgun (WGS) entry which is preliminary data.</text>
</comment>
<sequence length="41" mass="4527">MAGHGDTKVDVKTYDRMISMMKYGGVACFLLAALVIWLIAH</sequence>
<proteinExistence type="predicted"/>
<dbReference type="RefSeq" id="WP_305173796.1">
    <property type="nucleotide sequence ID" value="NZ_JAUUDS010000007.1"/>
</dbReference>
<dbReference type="Proteomes" id="UP001230685">
    <property type="component" value="Unassembled WGS sequence"/>
</dbReference>
<feature type="transmembrane region" description="Helical" evidence="1">
    <location>
        <begin position="21"/>
        <end position="40"/>
    </location>
</feature>
<evidence type="ECO:0000313" key="2">
    <source>
        <dbReference type="EMBL" id="MDP1028081.1"/>
    </source>
</evidence>
<keyword evidence="1" id="KW-0472">Membrane</keyword>
<protein>
    <submittedName>
        <fullName evidence="2">Aa3-type cytochrome c oxidase subunit IV</fullName>
    </submittedName>
</protein>
<keyword evidence="3" id="KW-1185">Reference proteome</keyword>
<accession>A0ABT9EMP5</accession>
<keyword evidence="1" id="KW-0812">Transmembrane</keyword>
<evidence type="ECO:0000313" key="3">
    <source>
        <dbReference type="Proteomes" id="UP001230685"/>
    </source>
</evidence>
<name>A0ABT9EMP5_9SPHN</name>
<gene>
    <name evidence="2" type="ORF">Q5H91_12730</name>
</gene>
<organism evidence="2 3">
    <name type="scientific">Sphingomonas aurea</name>
    <dbReference type="NCBI Taxonomy" id="3063994"/>
    <lineage>
        <taxon>Bacteria</taxon>
        <taxon>Pseudomonadati</taxon>
        <taxon>Pseudomonadota</taxon>
        <taxon>Alphaproteobacteria</taxon>
        <taxon>Sphingomonadales</taxon>
        <taxon>Sphingomonadaceae</taxon>
        <taxon>Sphingomonas</taxon>
    </lineage>
</organism>
<evidence type="ECO:0000256" key="1">
    <source>
        <dbReference type="SAM" id="Phobius"/>
    </source>
</evidence>
<reference evidence="2 3" key="1">
    <citation type="submission" date="2023-07" db="EMBL/GenBank/DDBJ databases">
        <authorList>
            <person name="Kim M.K."/>
        </authorList>
    </citation>
    <scope>NUCLEOTIDE SEQUENCE [LARGE SCALE GENOMIC DNA]</scope>
    <source>
        <strain evidence="2 3">KR1UV-12</strain>
    </source>
</reference>